<gene>
    <name evidence="3" type="ORF">QBC36DRAFT_211193</name>
</gene>
<keyword evidence="2" id="KW-1133">Transmembrane helix</keyword>
<evidence type="ECO:0000313" key="4">
    <source>
        <dbReference type="Proteomes" id="UP001302321"/>
    </source>
</evidence>
<dbReference type="Proteomes" id="UP001302321">
    <property type="component" value="Unassembled WGS sequence"/>
</dbReference>
<feature type="compositionally biased region" description="Polar residues" evidence="1">
    <location>
        <begin position="103"/>
        <end position="144"/>
    </location>
</feature>
<dbReference type="EMBL" id="MU866159">
    <property type="protein sequence ID" value="KAK4177612.1"/>
    <property type="molecule type" value="Genomic_DNA"/>
</dbReference>
<feature type="transmembrane region" description="Helical" evidence="2">
    <location>
        <begin position="328"/>
        <end position="351"/>
    </location>
</feature>
<feature type="region of interest" description="Disordered" evidence="1">
    <location>
        <begin position="80"/>
        <end position="318"/>
    </location>
</feature>
<reference evidence="3" key="2">
    <citation type="submission" date="2023-05" db="EMBL/GenBank/DDBJ databases">
        <authorList>
            <consortium name="Lawrence Berkeley National Laboratory"/>
            <person name="Steindorff A."/>
            <person name="Hensen N."/>
            <person name="Bonometti L."/>
            <person name="Westerberg I."/>
            <person name="Brannstrom I.O."/>
            <person name="Guillou S."/>
            <person name="Cros-Aarteil S."/>
            <person name="Calhoun S."/>
            <person name="Haridas S."/>
            <person name="Kuo A."/>
            <person name="Mondo S."/>
            <person name="Pangilinan J."/>
            <person name="Riley R."/>
            <person name="Labutti K."/>
            <person name="Andreopoulos B."/>
            <person name="Lipzen A."/>
            <person name="Chen C."/>
            <person name="Yanf M."/>
            <person name="Daum C."/>
            <person name="Ng V."/>
            <person name="Clum A."/>
            <person name="Ohm R."/>
            <person name="Martin F."/>
            <person name="Silar P."/>
            <person name="Natvig D."/>
            <person name="Lalanne C."/>
            <person name="Gautier V."/>
            <person name="Ament-Velasquez S.L."/>
            <person name="Kruys A."/>
            <person name="Hutchinson M.I."/>
            <person name="Powell A.J."/>
            <person name="Barry K."/>
            <person name="Miller A.N."/>
            <person name="Grigoriev I.V."/>
            <person name="Debuchy R."/>
            <person name="Gladieux P."/>
            <person name="Thoren M.H."/>
            <person name="Johannesson H."/>
        </authorList>
    </citation>
    <scope>NUCLEOTIDE SEQUENCE</scope>
    <source>
        <strain evidence="3">CBS 892.96</strain>
    </source>
</reference>
<protein>
    <submittedName>
        <fullName evidence="3">Uncharacterized protein</fullName>
    </submittedName>
</protein>
<feature type="compositionally biased region" description="Low complexity" evidence="1">
    <location>
        <begin position="215"/>
        <end position="236"/>
    </location>
</feature>
<keyword evidence="4" id="KW-1185">Reference proteome</keyword>
<dbReference type="AlphaFoldDB" id="A0AAN6WBL6"/>
<keyword evidence="2" id="KW-0472">Membrane</keyword>
<evidence type="ECO:0000313" key="3">
    <source>
        <dbReference type="EMBL" id="KAK4177612.1"/>
    </source>
</evidence>
<feature type="region of interest" description="Disordered" evidence="1">
    <location>
        <begin position="356"/>
        <end position="406"/>
    </location>
</feature>
<sequence length="406" mass="41873">MPDAVADTGWFHCKSLEGVDSWDKPALETPAVSPERHQFVVITDSAGIKTVLVCPIASATTIFPSPILCNPNTLMAEKSSVAAGKPMMRRNEQPNYRRLAARSPQQSYEYRSGTTSTYNDDNNRTAPSSSSRSTYAGYQSSPQTGGAADDYISQGQQSTSDTSYSTSNTPSTQQTFRSTSGSSSSGLPVSPSSSSLSQTEGQMSPKAAFISPVHKSSTTGSGKTSSSSTLPPSSDTVSEDPDQNGHRPPTPPAIPLVKPSPADSPPPSPPSQPPPSSTTAPASTPTPTPTNGAAGSGLQLPSIPGITDSNNPGPEAPKPFDVSNLLKIGGSSVLGGGLTLVAIFFLVKYFIRRKNGKQGSEEGGNGGTESKNNDLEAGLGGIMASAGVGQQQLHQQQSAGDDSGNL</sequence>
<name>A0AAN6WBL6_9PEZI</name>
<comment type="caution">
    <text evidence="3">The sequence shown here is derived from an EMBL/GenBank/DDBJ whole genome shotgun (WGS) entry which is preliminary data.</text>
</comment>
<evidence type="ECO:0000256" key="1">
    <source>
        <dbReference type="SAM" id="MobiDB-lite"/>
    </source>
</evidence>
<feature type="compositionally biased region" description="Low complexity" evidence="1">
    <location>
        <begin position="153"/>
        <end position="197"/>
    </location>
</feature>
<organism evidence="3 4">
    <name type="scientific">Triangularia setosa</name>
    <dbReference type="NCBI Taxonomy" id="2587417"/>
    <lineage>
        <taxon>Eukaryota</taxon>
        <taxon>Fungi</taxon>
        <taxon>Dikarya</taxon>
        <taxon>Ascomycota</taxon>
        <taxon>Pezizomycotina</taxon>
        <taxon>Sordariomycetes</taxon>
        <taxon>Sordariomycetidae</taxon>
        <taxon>Sordariales</taxon>
        <taxon>Podosporaceae</taxon>
        <taxon>Triangularia</taxon>
    </lineage>
</organism>
<evidence type="ECO:0000256" key="2">
    <source>
        <dbReference type="SAM" id="Phobius"/>
    </source>
</evidence>
<reference evidence="3" key="1">
    <citation type="journal article" date="2023" name="Mol. Phylogenet. Evol.">
        <title>Genome-scale phylogeny and comparative genomics of the fungal order Sordariales.</title>
        <authorList>
            <person name="Hensen N."/>
            <person name="Bonometti L."/>
            <person name="Westerberg I."/>
            <person name="Brannstrom I.O."/>
            <person name="Guillou S."/>
            <person name="Cros-Aarteil S."/>
            <person name="Calhoun S."/>
            <person name="Haridas S."/>
            <person name="Kuo A."/>
            <person name="Mondo S."/>
            <person name="Pangilinan J."/>
            <person name="Riley R."/>
            <person name="LaButti K."/>
            <person name="Andreopoulos B."/>
            <person name="Lipzen A."/>
            <person name="Chen C."/>
            <person name="Yan M."/>
            <person name="Daum C."/>
            <person name="Ng V."/>
            <person name="Clum A."/>
            <person name="Steindorff A."/>
            <person name="Ohm R.A."/>
            <person name="Martin F."/>
            <person name="Silar P."/>
            <person name="Natvig D.O."/>
            <person name="Lalanne C."/>
            <person name="Gautier V."/>
            <person name="Ament-Velasquez S.L."/>
            <person name="Kruys A."/>
            <person name="Hutchinson M.I."/>
            <person name="Powell A.J."/>
            <person name="Barry K."/>
            <person name="Miller A.N."/>
            <person name="Grigoriev I.V."/>
            <person name="Debuchy R."/>
            <person name="Gladieux P."/>
            <person name="Hiltunen Thoren M."/>
            <person name="Johannesson H."/>
        </authorList>
    </citation>
    <scope>NUCLEOTIDE SEQUENCE</scope>
    <source>
        <strain evidence="3">CBS 892.96</strain>
    </source>
</reference>
<feature type="compositionally biased region" description="Pro residues" evidence="1">
    <location>
        <begin position="262"/>
        <end position="276"/>
    </location>
</feature>
<proteinExistence type="predicted"/>
<accession>A0AAN6WBL6</accession>
<keyword evidence="2" id="KW-0812">Transmembrane</keyword>